<dbReference type="EMBL" id="RKQL01000001">
    <property type="protein sequence ID" value="RPE72479.1"/>
    <property type="molecule type" value="Genomic_DNA"/>
</dbReference>
<dbReference type="GO" id="GO:0000725">
    <property type="term" value="P:recombinational repair"/>
    <property type="evidence" value="ECO:0007669"/>
    <property type="project" value="TreeGrafter"/>
</dbReference>
<dbReference type="InterPro" id="IPR011604">
    <property type="entry name" value="PDDEXK-like_dom_sf"/>
</dbReference>
<keyword evidence="4 15" id="KW-0378">Hydrolase</keyword>
<dbReference type="InterPro" id="IPR038726">
    <property type="entry name" value="PDDEXK_AddAB-type"/>
</dbReference>
<dbReference type="AlphaFoldDB" id="A0A3N4UY44"/>
<dbReference type="InterPro" id="IPR014016">
    <property type="entry name" value="UvrD-like_ATP-bd"/>
</dbReference>
<keyword evidence="9" id="KW-0234">DNA repair</keyword>
<evidence type="ECO:0000256" key="5">
    <source>
        <dbReference type="ARBA" id="ARBA00022806"/>
    </source>
</evidence>
<dbReference type="PANTHER" id="PTHR11070:SF2">
    <property type="entry name" value="ATP-DEPENDENT DNA HELICASE SRS2"/>
    <property type="match status" value="1"/>
</dbReference>
<comment type="catalytic activity">
    <reaction evidence="11">
        <text>Couples ATP hydrolysis with the unwinding of duplex DNA by translocating in the 3'-5' direction.</text>
        <dbReference type="EC" id="5.6.2.4"/>
    </reaction>
</comment>
<sequence length="1168" mass="126491">MSGGPSKPSYWIDVRQAEPAEFYALACDPARPVAVEACAGAGKTWMLVARVLRALLDGAEPHQILAITFTRKAAGEMRARVLELVDELARASHEERVKALIERGVAPGPAENAAKQLQSLKHRLLAAERPIQIRTFHSWFATLLRAAPMAVLQEFGLPSVYELIERDEEVFAEVWRPFHAAVSADPSLQADYAALVAAVGRSGAIEALSALLQRRTEFALADALGVVERSVAPAQALFPALAGYAEPALALCTEAARARWLQRAQALGRARAKTAENAARAIVDAFEAHALGAADPRDGAVQGGDTERAQALLDALRGALFVRDEDRLKHHLGKFPEALEAEAELRELLAARRQHGAWMHQQRMLRLGRCLLGVYAELKRARGWVDMGDIERAAHRLLADPTLSGWVQERLDAQLRHLLIDEFQDTNPLQWQALYAWLSAYAGAGTAPSVFIVGDPKQSIYRFRRAEPQVFVAAQRFIREGLGGSVLGCDHSRRCASAVIEAVNTVMEAAQAAGETTGFRTHSTESKSLGEVGRLPAIPRASRSKARSASDAAASEPAADAGGAGNRGDAAAADRPNTEDAAAVVDVPVWRDSLNEPRLTAEETLLEREARQVAAWIAARIALGAKPEQFMVLARQRARLSLLDDALRALGIAAQQPERSDLSELPEVQDVVALLDVLVSPVQDLSLARALKSPLFGVSDDALVRLSLRVAEARRREAAAVTWLSVLLSDDAALDPALERAARLLPRWQAALAALPPHDALAQIFDEGEVVARFVAAAPLARRSAVQAWLHALLQATLHIAGGRCLTPYAVVRALKRAGQPAPPLGDAAAVRLLTIHGAKGLEADCVVLLDSDKLPQGKNRFGVLVDWPAEAPAPQRLVFLSAEADQASDIAPLFEREQAERRREELNALYVAMTRARETLVLSAVEASSGTEPTPWRRLMPHVPEWVVPAASTRLPNTGLSGAATSSTVLLRGLEPLPVEGLGLDPKDLVRSNRSGTEAITRIEAPDDETARVGQAMHWLLEHEARVFGAPPGAAPDALLRSVEQRFGLDGAQADRAWSLARAARFGAAQWAWDAAVIDWQANEVPLLWQGQLLRIDRLVRRRDGAWWVLDFKSAAQPQAQDSLRLQLERYRAAVAAFHPGAEVYAGFITGAGQFLVLPEPSPDRGR</sequence>
<dbReference type="Gene3D" id="3.40.50.300">
    <property type="entry name" value="P-loop containing nucleotide triphosphate hydrolases"/>
    <property type="match status" value="3"/>
</dbReference>
<dbReference type="Pfam" id="PF12705">
    <property type="entry name" value="PDDEXK_1"/>
    <property type="match status" value="1"/>
</dbReference>
<evidence type="ECO:0000256" key="10">
    <source>
        <dbReference type="ARBA" id="ARBA00023235"/>
    </source>
</evidence>
<dbReference type="GO" id="GO:0004527">
    <property type="term" value="F:exonuclease activity"/>
    <property type="evidence" value="ECO:0007669"/>
    <property type="project" value="UniProtKB-KW"/>
</dbReference>
<evidence type="ECO:0000256" key="1">
    <source>
        <dbReference type="ARBA" id="ARBA00022722"/>
    </source>
</evidence>
<dbReference type="Gene3D" id="1.10.486.10">
    <property type="entry name" value="PCRA, domain 4"/>
    <property type="match status" value="1"/>
</dbReference>
<dbReference type="Proteomes" id="UP000272193">
    <property type="component" value="Unassembled WGS sequence"/>
</dbReference>
<evidence type="ECO:0000259" key="17">
    <source>
        <dbReference type="PROSITE" id="PS51198"/>
    </source>
</evidence>
<protein>
    <recommendedName>
        <fullName evidence="12">DNA 3'-5' helicase</fullName>
        <ecNumber evidence="12">5.6.2.4</ecNumber>
    </recommendedName>
    <alternativeName>
        <fullName evidence="13">DNA 3'-5' helicase II</fullName>
    </alternativeName>
</protein>
<reference evidence="19 20" key="1">
    <citation type="submission" date="2018-11" db="EMBL/GenBank/DDBJ databases">
        <title>Genomic Encyclopedia of Type Strains, Phase IV (KMG-IV): sequencing the most valuable type-strain genomes for metagenomic binning, comparative biology and taxonomic classification.</title>
        <authorList>
            <person name="Goeker M."/>
        </authorList>
    </citation>
    <scope>NUCLEOTIDE SEQUENCE [LARGE SCALE GENOMIC DNA]</scope>
    <source>
        <strain evidence="19 20">DSM 101684</strain>
    </source>
</reference>
<dbReference type="PANTHER" id="PTHR11070">
    <property type="entry name" value="UVRD / RECB / PCRA DNA HELICASE FAMILY MEMBER"/>
    <property type="match status" value="1"/>
</dbReference>
<comment type="catalytic activity">
    <reaction evidence="14">
        <text>ATP + H2O = ADP + phosphate + H(+)</text>
        <dbReference type="Rhea" id="RHEA:13065"/>
        <dbReference type="ChEBI" id="CHEBI:15377"/>
        <dbReference type="ChEBI" id="CHEBI:15378"/>
        <dbReference type="ChEBI" id="CHEBI:30616"/>
        <dbReference type="ChEBI" id="CHEBI:43474"/>
        <dbReference type="ChEBI" id="CHEBI:456216"/>
        <dbReference type="EC" id="5.6.2.4"/>
    </reaction>
</comment>
<dbReference type="PROSITE" id="PS51217">
    <property type="entry name" value="UVRD_HELICASE_CTER"/>
    <property type="match status" value="1"/>
</dbReference>
<keyword evidence="1" id="KW-0540">Nuclease</keyword>
<keyword evidence="7 15" id="KW-0067">ATP-binding</keyword>
<evidence type="ECO:0000256" key="4">
    <source>
        <dbReference type="ARBA" id="ARBA00022801"/>
    </source>
</evidence>
<feature type="domain" description="UvrD-like helicase ATP-binding" evidence="17">
    <location>
        <begin position="16"/>
        <end position="496"/>
    </location>
</feature>
<keyword evidence="5 15" id="KW-0347">Helicase</keyword>
<evidence type="ECO:0000256" key="12">
    <source>
        <dbReference type="ARBA" id="ARBA00034808"/>
    </source>
</evidence>
<accession>A0A3N4UY44</accession>
<dbReference type="InterPro" id="IPR000212">
    <property type="entry name" value="DNA_helicase_UvrD/REP"/>
</dbReference>
<evidence type="ECO:0000256" key="16">
    <source>
        <dbReference type="SAM" id="MobiDB-lite"/>
    </source>
</evidence>
<dbReference type="Pfam" id="PF13361">
    <property type="entry name" value="UvrD_C"/>
    <property type="match status" value="1"/>
</dbReference>
<evidence type="ECO:0000313" key="19">
    <source>
        <dbReference type="EMBL" id="RPE72479.1"/>
    </source>
</evidence>
<dbReference type="Gene3D" id="3.90.320.10">
    <property type="match status" value="1"/>
</dbReference>
<evidence type="ECO:0000256" key="9">
    <source>
        <dbReference type="ARBA" id="ARBA00023204"/>
    </source>
</evidence>
<evidence type="ECO:0000256" key="2">
    <source>
        <dbReference type="ARBA" id="ARBA00022741"/>
    </source>
</evidence>
<feature type="region of interest" description="Disordered" evidence="16">
    <location>
        <begin position="513"/>
        <end position="578"/>
    </location>
</feature>
<feature type="binding site" evidence="15">
    <location>
        <begin position="37"/>
        <end position="44"/>
    </location>
    <ligand>
        <name>ATP</name>
        <dbReference type="ChEBI" id="CHEBI:30616"/>
    </ligand>
</feature>
<name>A0A3N4UY44_9BURK</name>
<keyword evidence="2 15" id="KW-0547">Nucleotide-binding</keyword>
<dbReference type="OrthoDB" id="5905204at2"/>
<gene>
    <name evidence="19" type="ORF">EDC62_0169</name>
</gene>
<evidence type="ECO:0000256" key="11">
    <source>
        <dbReference type="ARBA" id="ARBA00034617"/>
    </source>
</evidence>
<dbReference type="GO" id="GO:0043138">
    <property type="term" value="F:3'-5' DNA helicase activity"/>
    <property type="evidence" value="ECO:0007669"/>
    <property type="project" value="UniProtKB-EC"/>
</dbReference>
<dbReference type="Pfam" id="PF00580">
    <property type="entry name" value="UvrD-helicase"/>
    <property type="match status" value="1"/>
</dbReference>
<dbReference type="SUPFAM" id="SSF52540">
    <property type="entry name" value="P-loop containing nucleoside triphosphate hydrolases"/>
    <property type="match status" value="1"/>
</dbReference>
<evidence type="ECO:0000313" key="20">
    <source>
        <dbReference type="Proteomes" id="UP000272193"/>
    </source>
</evidence>
<dbReference type="EC" id="5.6.2.4" evidence="12"/>
<dbReference type="InterPro" id="IPR014017">
    <property type="entry name" value="DNA_helicase_UvrD-like_C"/>
</dbReference>
<keyword evidence="8" id="KW-0238">DNA-binding</keyword>
<comment type="caution">
    <text evidence="19">The sequence shown here is derived from an EMBL/GenBank/DDBJ whole genome shotgun (WGS) entry which is preliminary data.</text>
</comment>
<evidence type="ECO:0000256" key="6">
    <source>
        <dbReference type="ARBA" id="ARBA00022839"/>
    </source>
</evidence>
<evidence type="ECO:0000256" key="13">
    <source>
        <dbReference type="ARBA" id="ARBA00034923"/>
    </source>
</evidence>
<evidence type="ECO:0000256" key="3">
    <source>
        <dbReference type="ARBA" id="ARBA00022763"/>
    </source>
</evidence>
<evidence type="ECO:0000256" key="15">
    <source>
        <dbReference type="PROSITE-ProRule" id="PRU00560"/>
    </source>
</evidence>
<dbReference type="PROSITE" id="PS51198">
    <property type="entry name" value="UVRD_HELICASE_ATP_BIND"/>
    <property type="match status" value="1"/>
</dbReference>
<evidence type="ECO:0000256" key="7">
    <source>
        <dbReference type="ARBA" id="ARBA00022840"/>
    </source>
</evidence>
<keyword evidence="20" id="KW-1185">Reference proteome</keyword>
<dbReference type="GO" id="GO:0005829">
    <property type="term" value="C:cytosol"/>
    <property type="evidence" value="ECO:0007669"/>
    <property type="project" value="TreeGrafter"/>
</dbReference>
<dbReference type="GO" id="GO:0033202">
    <property type="term" value="C:DNA helicase complex"/>
    <property type="evidence" value="ECO:0007669"/>
    <property type="project" value="TreeGrafter"/>
</dbReference>
<evidence type="ECO:0000256" key="14">
    <source>
        <dbReference type="ARBA" id="ARBA00048988"/>
    </source>
</evidence>
<keyword evidence="6" id="KW-0269">Exonuclease</keyword>
<dbReference type="GO" id="GO:0005524">
    <property type="term" value="F:ATP binding"/>
    <property type="evidence" value="ECO:0007669"/>
    <property type="project" value="UniProtKB-UniRule"/>
</dbReference>
<dbReference type="InterPro" id="IPR027417">
    <property type="entry name" value="P-loop_NTPase"/>
</dbReference>
<dbReference type="GO" id="GO:0003677">
    <property type="term" value="F:DNA binding"/>
    <property type="evidence" value="ECO:0007669"/>
    <property type="project" value="UniProtKB-KW"/>
</dbReference>
<keyword evidence="10" id="KW-0413">Isomerase</keyword>
<organism evidence="19 20">
    <name type="scientific">Tibeticola sediminis</name>
    <dbReference type="NCBI Taxonomy" id="1917811"/>
    <lineage>
        <taxon>Bacteria</taxon>
        <taxon>Pseudomonadati</taxon>
        <taxon>Pseudomonadota</taxon>
        <taxon>Betaproteobacteria</taxon>
        <taxon>Burkholderiales</taxon>
        <taxon>Comamonadaceae</taxon>
        <taxon>Tibeticola</taxon>
    </lineage>
</organism>
<feature type="compositionally biased region" description="Low complexity" evidence="16">
    <location>
        <begin position="536"/>
        <end position="575"/>
    </location>
</feature>
<evidence type="ECO:0000256" key="8">
    <source>
        <dbReference type="ARBA" id="ARBA00023125"/>
    </source>
</evidence>
<dbReference type="RefSeq" id="WP_124219399.1">
    <property type="nucleotide sequence ID" value="NZ_RKQL01000001.1"/>
</dbReference>
<proteinExistence type="predicted"/>
<keyword evidence="3" id="KW-0227">DNA damage</keyword>
<evidence type="ECO:0000259" key="18">
    <source>
        <dbReference type="PROSITE" id="PS51217"/>
    </source>
</evidence>
<feature type="domain" description="UvrD-like helicase C-terminal" evidence="18">
    <location>
        <begin position="553"/>
        <end position="841"/>
    </location>
</feature>